<reference evidence="2 3" key="1">
    <citation type="journal article" date="2013" name="Genome Announc.">
        <title>Draft Genome Sequence of the Methanotrophic Gammaproteobacterium Methyloglobulus morosus DSM 22980 Strain KoM1.</title>
        <authorList>
            <person name="Poehlein A."/>
            <person name="Deutzmann J.S."/>
            <person name="Daniel R."/>
            <person name="Simeonova D.D."/>
        </authorList>
    </citation>
    <scope>NUCLEOTIDE SEQUENCE [LARGE SCALE GENOMIC DNA]</scope>
    <source>
        <strain evidence="2 3">KoM1</strain>
    </source>
</reference>
<evidence type="ECO:0000313" key="2">
    <source>
        <dbReference type="EMBL" id="ESS72524.1"/>
    </source>
</evidence>
<protein>
    <submittedName>
        <fullName evidence="2">AMMECR1 domain-containing protein</fullName>
    </submittedName>
</protein>
<dbReference type="eggNOG" id="COG2078">
    <property type="taxonomic scope" value="Bacteria"/>
</dbReference>
<dbReference type="SUPFAM" id="SSF143447">
    <property type="entry name" value="AMMECR1-like"/>
    <property type="match status" value="1"/>
</dbReference>
<dbReference type="PANTHER" id="PTHR13016:SF0">
    <property type="entry name" value="AMME SYNDROME CANDIDATE GENE 1 PROTEIN"/>
    <property type="match status" value="1"/>
</dbReference>
<evidence type="ECO:0000313" key="3">
    <source>
        <dbReference type="Proteomes" id="UP000017842"/>
    </source>
</evidence>
<dbReference type="InterPro" id="IPR027485">
    <property type="entry name" value="AMMECR1_N"/>
</dbReference>
<dbReference type="InterPro" id="IPR027623">
    <property type="entry name" value="AmmeMemoSam_A"/>
</dbReference>
<dbReference type="AlphaFoldDB" id="V5BXH9"/>
<sequence length="188" mass="21432">MVLMSLSEAQRQQLLELAKASIQHGLQTGKPLKIKLADYPAELQEHRATFVTLHVNRQLRGCIGVLEAVRPLAEDISENAYSAAFKDSRFPPLEAHELKDLEIHLSILTPAEPMSFTTEQDLVSQLQPSVDGLILKEGHRRGTFLPSVWETLPKREQFLRHLKQKAGLPPDYWSDNIRIYRYHTESIS</sequence>
<dbReference type="InterPro" id="IPR002733">
    <property type="entry name" value="AMMECR1_domain"/>
</dbReference>
<dbReference type="Gene3D" id="3.30.700.20">
    <property type="entry name" value="Hypothetical protein ph0010, domain 1"/>
    <property type="match status" value="1"/>
</dbReference>
<dbReference type="InterPro" id="IPR023473">
    <property type="entry name" value="AMMECR1"/>
</dbReference>
<dbReference type="PATRIC" id="fig|1116472.3.peg.1672"/>
<dbReference type="PROSITE" id="PS51112">
    <property type="entry name" value="AMMECR1"/>
    <property type="match status" value="1"/>
</dbReference>
<organism evidence="2 3">
    <name type="scientific">Methyloglobulus morosus KoM1</name>
    <dbReference type="NCBI Taxonomy" id="1116472"/>
    <lineage>
        <taxon>Bacteria</taxon>
        <taxon>Pseudomonadati</taxon>
        <taxon>Pseudomonadota</taxon>
        <taxon>Gammaproteobacteria</taxon>
        <taxon>Methylococcales</taxon>
        <taxon>Methylococcaceae</taxon>
        <taxon>Methyloglobulus</taxon>
    </lineage>
</organism>
<dbReference type="PANTHER" id="PTHR13016">
    <property type="entry name" value="AMMECR1 HOMOLOG"/>
    <property type="match status" value="1"/>
</dbReference>
<gene>
    <name evidence="2" type="ORF">MGMO_54c00130</name>
</gene>
<evidence type="ECO:0000259" key="1">
    <source>
        <dbReference type="PROSITE" id="PS51112"/>
    </source>
</evidence>
<dbReference type="Proteomes" id="UP000017842">
    <property type="component" value="Unassembled WGS sequence"/>
</dbReference>
<dbReference type="EMBL" id="AYLO01000052">
    <property type="protein sequence ID" value="ESS72524.1"/>
    <property type="molecule type" value="Genomic_DNA"/>
</dbReference>
<dbReference type="NCBIfam" id="TIGR04335">
    <property type="entry name" value="AmmeMemoSam_A"/>
    <property type="match status" value="1"/>
</dbReference>
<dbReference type="Pfam" id="PF01871">
    <property type="entry name" value="AMMECR1"/>
    <property type="match status" value="1"/>
</dbReference>
<name>V5BXH9_9GAMM</name>
<dbReference type="NCBIfam" id="TIGR00296">
    <property type="entry name" value="TIGR00296 family protein"/>
    <property type="match status" value="1"/>
</dbReference>
<dbReference type="InterPro" id="IPR036071">
    <property type="entry name" value="AMMECR1_dom_sf"/>
</dbReference>
<dbReference type="Gene3D" id="3.30.1490.150">
    <property type="entry name" value="Hypothetical protein ph0010, domain 2"/>
    <property type="match status" value="1"/>
</dbReference>
<proteinExistence type="predicted"/>
<keyword evidence="3" id="KW-1185">Reference proteome</keyword>
<comment type="caution">
    <text evidence="2">The sequence shown here is derived from an EMBL/GenBank/DDBJ whole genome shotgun (WGS) entry which is preliminary data.</text>
</comment>
<feature type="domain" description="AMMECR1" evidence="1">
    <location>
        <begin position="9"/>
        <end position="188"/>
    </location>
</feature>
<accession>V5BXH9</accession>
<dbReference type="STRING" id="1116472.MGMO_54c00130"/>